<gene>
    <name evidence="1" type="ORF">OLEAN_C11660</name>
</gene>
<organism evidence="1 2">
    <name type="scientific">Oleispira antarctica RB-8</name>
    <dbReference type="NCBI Taxonomy" id="698738"/>
    <lineage>
        <taxon>Bacteria</taxon>
        <taxon>Pseudomonadati</taxon>
        <taxon>Pseudomonadota</taxon>
        <taxon>Gammaproteobacteria</taxon>
        <taxon>Oceanospirillales</taxon>
        <taxon>Oceanospirillaceae</taxon>
        <taxon>Oleispira</taxon>
    </lineage>
</organism>
<keyword evidence="2" id="KW-1185">Reference proteome</keyword>
<evidence type="ECO:0008006" key="3">
    <source>
        <dbReference type="Google" id="ProtNLM"/>
    </source>
</evidence>
<dbReference type="OrthoDB" id="7060747at2"/>
<proteinExistence type="predicted"/>
<evidence type="ECO:0000313" key="1">
    <source>
        <dbReference type="EMBL" id="CCK75342.1"/>
    </source>
</evidence>
<dbReference type="EMBL" id="FO203512">
    <property type="protein sequence ID" value="CCK75342.1"/>
    <property type="molecule type" value="Genomic_DNA"/>
</dbReference>
<accession>R4YL68</accession>
<dbReference type="AlphaFoldDB" id="R4YL68"/>
<dbReference type="HOGENOM" id="CLU_2058981_0_0_6"/>
<dbReference type="STRING" id="698738.OLEAN_C11660"/>
<sequence length="119" mass="13501">MYEITIKRDKTDGILKFTSPNKEITTKCYWNLMKKIPAGSYLKCSATTMSRKKNSRGNPREAIFIPGVVGFTEIFVHMGKPPYPKWSDGCVVIDENIMIEIYNAITPKNGHNVTITIKD</sequence>
<evidence type="ECO:0000313" key="2">
    <source>
        <dbReference type="Proteomes" id="UP000032749"/>
    </source>
</evidence>
<dbReference type="Proteomes" id="UP000032749">
    <property type="component" value="Chromosome"/>
</dbReference>
<protein>
    <recommendedName>
        <fullName evidence="3">YkuD domain-containing protein</fullName>
    </recommendedName>
</protein>
<dbReference type="KEGG" id="oai:OLEAN_C11660"/>
<name>R4YL68_OLEAN</name>
<reference evidence="1 2" key="1">
    <citation type="journal article" date="2013" name="Nat. Commun.">
        <title>Genome sequence and functional genomic analysis of the oil-degrading bacterium Oleispira antarctica.</title>
        <authorList>
            <person name="Kube M."/>
            <person name="Chernikova T.N."/>
            <person name="Al-Ramahi Y."/>
            <person name="Beloqui A."/>
            <person name="Lopez-Cortez N."/>
            <person name="Guazzaroni M.E."/>
            <person name="Heipieper H.J."/>
            <person name="Klages S."/>
            <person name="Kotsyurbenko O.R."/>
            <person name="Langer I."/>
            <person name="Nechitaylo T.Y."/>
            <person name="Lunsdorf H."/>
            <person name="Fernandez M."/>
            <person name="Juarez S."/>
            <person name="Ciordia S."/>
            <person name="Singer A."/>
            <person name="Kagan O."/>
            <person name="Egorova O."/>
            <person name="Petit P.A."/>
            <person name="Stogios P."/>
            <person name="Kim Y."/>
            <person name="Tchigvintsev A."/>
            <person name="Flick R."/>
            <person name="Denaro R."/>
            <person name="Genovese M."/>
            <person name="Albar J.P."/>
            <person name="Reva O.N."/>
            <person name="Martinez-Gomariz M."/>
            <person name="Tran H."/>
            <person name="Ferrer M."/>
            <person name="Savchenko A."/>
            <person name="Yakunin A.F."/>
            <person name="Yakimov M.M."/>
            <person name="Golyshina O.V."/>
            <person name="Reinhardt R."/>
            <person name="Golyshin P.N."/>
        </authorList>
    </citation>
    <scope>NUCLEOTIDE SEQUENCE [LARGE SCALE GENOMIC DNA]</scope>
</reference>